<name>A0A0E0J5P6_ORYNI</name>
<organism evidence="3">
    <name type="scientific">Oryza nivara</name>
    <name type="common">Indian wild rice</name>
    <name type="synonym">Oryza sativa f. spontanea</name>
    <dbReference type="NCBI Taxonomy" id="4536"/>
    <lineage>
        <taxon>Eukaryota</taxon>
        <taxon>Viridiplantae</taxon>
        <taxon>Streptophyta</taxon>
        <taxon>Embryophyta</taxon>
        <taxon>Tracheophyta</taxon>
        <taxon>Spermatophyta</taxon>
        <taxon>Magnoliopsida</taxon>
        <taxon>Liliopsida</taxon>
        <taxon>Poales</taxon>
        <taxon>Poaceae</taxon>
        <taxon>BOP clade</taxon>
        <taxon>Oryzoideae</taxon>
        <taxon>Oryzeae</taxon>
        <taxon>Oryzinae</taxon>
        <taxon>Oryza</taxon>
    </lineage>
</organism>
<dbReference type="InterPro" id="IPR046533">
    <property type="entry name" value="DUF6598"/>
</dbReference>
<feature type="region of interest" description="Disordered" evidence="1">
    <location>
        <begin position="1"/>
        <end position="24"/>
    </location>
</feature>
<dbReference type="OMA" id="ICPDDAY"/>
<feature type="compositionally biased region" description="Basic and acidic residues" evidence="1">
    <location>
        <begin position="40"/>
        <end position="68"/>
    </location>
</feature>
<dbReference type="PANTHER" id="PTHR33065:SF88">
    <property type="entry name" value="OS11G0104220 PROTEIN"/>
    <property type="match status" value="1"/>
</dbReference>
<evidence type="ECO:0000259" key="2">
    <source>
        <dbReference type="Pfam" id="PF20241"/>
    </source>
</evidence>
<feature type="region of interest" description="Disordered" evidence="1">
    <location>
        <begin position="36"/>
        <end position="68"/>
    </location>
</feature>
<reference evidence="3" key="1">
    <citation type="submission" date="2015-04" db="UniProtKB">
        <authorList>
            <consortium name="EnsemblPlants"/>
        </authorList>
    </citation>
    <scope>IDENTIFICATION</scope>
    <source>
        <strain evidence="3">SL10</strain>
    </source>
</reference>
<dbReference type="STRING" id="4536.A0A0E0J5P6"/>
<proteinExistence type="predicted"/>
<feature type="domain" description="DUF6598" evidence="2">
    <location>
        <begin position="432"/>
        <end position="538"/>
    </location>
</feature>
<accession>A0A0E0J5P6</accession>
<dbReference type="PANTHER" id="PTHR33065">
    <property type="entry name" value="OS07G0486400 PROTEIN"/>
    <property type="match status" value="1"/>
</dbReference>
<reference evidence="3" key="2">
    <citation type="submission" date="2018-04" db="EMBL/GenBank/DDBJ databases">
        <title>OnivRS2 (Oryza nivara Reference Sequence Version 2).</title>
        <authorList>
            <person name="Zhang J."/>
            <person name="Kudrna D."/>
            <person name="Lee S."/>
            <person name="Talag J."/>
            <person name="Rajasekar S."/>
            <person name="Welchert J."/>
            <person name="Hsing Y.-I."/>
            <person name="Wing R.A."/>
        </authorList>
    </citation>
    <scope>NUCLEOTIDE SEQUENCE [LARGE SCALE GENOMIC DNA]</scope>
    <source>
        <strain evidence="3">SL10</strain>
    </source>
</reference>
<evidence type="ECO:0000256" key="1">
    <source>
        <dbReference type="SAM" id="MobiDB-lite"/>
    </source>
</evidence>
<dbReference type="Gramene" id="ONIVA12G00100.1">
    <property type="protein sequence ID" value="ONIVA12G00100.1"/>
    <property type="gene ID" value="ONIVA12G00100"/>
</dbReference>
<dbReference type="eggNOG" id="ENOG502R875">
    <property type="taxonomic scope" value="Eukaryota"/>
</dbReference>
<sequence length="723" mass="80585">MGYVNGHAWVGKEQKGKKKSLQSDRKTTLGFVSLGSMAAEKTKQRRGIEESARMRDKGRLSDETPSEEGHEIIRFRRGWESLYSHPHRSFDATTFAPMRYTHVPIPKYADCNYGLQIFSVKVNQLLLNEEEEEEEGLHWPLHVYGLVATRDSFYPRRNLLFNRTRDNCQILTQQDPFLLLTGPTRAVVLIDPVKFEIQLKAKGTSESEDKVLNFRVLVYHHDYSLADPPFIVRRRRRCKRIEATISVQVVDGSSWPDDLGVQVAARTASISDEAIKLLDSRSAHGGRVPICPDDGVIKLSRRVVSVELAGGLEVDVLALHNKQLVDGSKGGLLDVAAADKVILMVRCLKFITFIKTKRKLAHLSYIKKIQGVYTTNTINLFRKTLIVSMVMKKTRRGDPGDGERTKNKTYPAMRYTFGQIPKSSFAGCDNGLQIFSIKLLLRNTSTTDHQLQWPLHVYGLVATRDSLDPRRNLLFNRTRDNCQILTQQDPFLVLTGPSRAIVLIDPVQFEVQLKAKSNNNTLHDHPDQDQIVNFGVVNSGYLPGPTSHCIGKRNGKMPIDDDGFIQLSRRVVSVELAGQLIVQVLAFNSQQQVVDNDNDNKKDEIVAKHEIVFDPKEASLSVETCELQLGGGGGGPCKLQISVAWSLVDRLPPVVNLVAVVVRGGREPVPRIDGLGGGGQKLAPRIDGLDSDNSREPMTPIDGLCGEGREPTPLFDGLLDSNI</sequence>
<feature type="region of interest" description="Disordered" evidence="1">
    <location>
        <begin position="672"/>
        <end position="710"/>
    </location>
</feature>
<evidence type="ECO:0000313" key="3">
    <source>
        <dbReference type="EnsemblPlants" id="ONIVA12G00100.1"/>
    </source>
</evidence>
<dbReference type="HOGENOM" id="CLU_020657_0_0_1"/>
<dbReference type="Proteomes" id="UP000006591">
    <property type="component" value="Chromosome 12"/>
</dbReference>
<protein>
    <recommendedName>
        <fullName evidence="2">DUF6598 domain-containing protein</fullName>
    </recommendedName>
</protein>
<dbReference type="AlphaFoldDB" id="A0A0E0J5P6"/>
<feature type="domain" description="DUF6598" evidence="2">
    <location>
        <begin position="115"/>
        <end position="322"/>
    </location>
</feature>
<evidence type="ECO:0000313" key="4">
    <source>
        <dbReference type="Proteomes" id="UP000006591"/>
    </source>
</evidence>
<dbReference type="Pfam" id="PF20241">
    <property type="entry name" value="DUF6598"/>
    <property type="match status" value="2"/>
</dbReference>
<keyword evidence="4" id="KW-1185">Reference proteome</keyword>
<dbReference type="EnsemblPlants" id="ONIVA12G00100.1">
    <property type="protein sequence ID" value="ONIVA12G00100.1"/>
    <property type="gene ID" value="ONIVA12G00100"/>
</dbReference>